<evidence type="ECO:0000313" key="4">
    <source>
        <dbReference type="Proteomes" id="UP000800038"/>
    </source>
</evidence>
<evidence type="ECO:0000313" key="3">
    <source>
        <dbReference type="EMBL" id="KAF1941655.1"/>
    </source>
</evidence>
<dbReference type="EMBL" id="ML976045">
    <property type="protein sequence ID" value="KAF1941655.1"/>
    <property type="molecule type" value="Genomic_DNA"/>
</dbReference>
<protein>
    <submittedName>
        <fullName evidence="3">Uncharacterized protein</fullName>
    </submittedName>
</protein>
<accession>A0A6A5SLX6</accession>
<dbReference type="OrthoDB" id="3540210at2759"/>
<proteinExistence type="predicted"/>
<gene>
    <name evidence="3" type="ORF">EJ02DRAFT_512318</name>
</gene>
<dbReference type="AlphaFoldDB" id="A0A6A5SLX6"/>
<sequence length="721" mass="79192">MSSILGVNTQPGVYLGIWVNWSRGQVLGSTLTITQRNGDLLVAFVALFITFVGARLWRITCFAIHLRQSSAIPQDGIYHQRQAILKNSDNATAGLISWYQLLKAWRKVGHRPYRRVLPLGLLTATMAVGFTAASLLSSRIASAMGQEVLIRGSCGVNILGHYIAGQDKNPAVETSPEFFTVLVPFLAQRLVSFSNYALSCYSDNSNTHGCNTFLKPRLPFTSNRNASCPFQGDICHLANGNLLLDTGYLDSHFDLGMNTRPEERFMYRRTTHCAPLVSKGYTTSVNFTTSGVETPYTQYSYGPIYQSPNATGNASYVYPQSSASDRLQSGKNTGFPEYTLGMVYANVINGSNAPNRAFTPIDALHRSDADVTLVFLSSNEVASPVEINDPWYASHQTVPGYRLPFTGWGNLTVGAYFADQDASVLGCAKQYQICYPDAAGNPARCSRLGGKQELFWLLTSLTQTETQLNRTKWSIMSALTGNELDAFVQTLGSASLNSRYSLVSGIQGPLPDNQWQLDVEHWHAATLVAMQGSAVDAASGPSDPRMRKFWPPPANEQERYICNNQKILSDAHSNFSVFGLVFTFSLGFLAIALSFLVESPPRILRKMYNRRAYSRLEWCSNGTLQLQRLAHEELGAGVWTNCTQDMPTTRCGEDKLALLDITDQSHPVFRAPPARGEKKALGEELRGSSFGGKGCEKEGGMTSGEVEVEKGEVFSVRHGAP</sequence>
<name>A0A6A5SLX6_9PLEO</name>
<evidence type="ECO:0000256" key="1">
    <source>
        <dbReference type="SAM" id="MobiDB-lite"/>
    </source>
</evidence>
<keyword evidence="2" id="KW-0812">Transmembrane</keyword>
<keyword evidence="2" id="KW-1133">Transmembrane helix</keyword>
<evidence type="ECO:0000256" key="2">
    <source>
        <dbReference type="SAM" id="Phobius"/>
    </source>
</evidence>
<feature type="compositionally biased region" description="Basic and acidic residues" evidence="1">
    <location>
        <begin position="675"/>
        <end position="686"/>
    </location>
</feature>
<reference evidence="3" key="1">
    <citation type="journal article" date="2020" name="Stud. Mycol.">
        <title>101 Dothideomycetes genomes: a test case for predicting lifestyles and emergence of pathogens.</title>
        <authorList>
            <person name="Haridas S."/>
            <person name="Albert R."/>
            <person name="Binder M."/>
            <person name="Bloem J."/>
            <person name="Labutti K."/>
            <person name="Salamov A."/>
            <person name="Andreopoulos B."/>
            <person name="Baker S."/>
            <person name="Barry K."/>
            <person name="Bills G."/>
            <person name="Bluhm B."/>
            <person name="Cannon C."/>
            <person name="Castanera R."/>
            <person name="Culley D."/>
            <person name="Daum C."/>
            <person name="Ezra D."/>
            <person name="Gonzalez J."/>
            <person name="Henrissat B."/>
            <person name="Kuo A."/>
            <person name="Liang C."/>
            <person name="Lipzen A."/>
            <person name="Lutzoni F."/>
            <person name="Magnuson J."/>
            <person name="Mondo S."/>
            <person name="Nolan M."/>
            <person name="Ohm R."/>
            <person name="Pangilinan J."/>
            <person name="Park H.-J."/>
            <person name="Ramirez L."/>
            <person name="Alfaro M."/>
            <person name="Sun H."/>
            <person name="Tritt A."/>
            <person name="Yoshinaga Y."/>
            <person name="Zwiers L.-H."/>
            <person name="Turgeon B."/>
            <person name="Goodwin S."/>
            <person name="Spatafora J."/>
            <person name="Crous P."/>
            <person name="Grigoriev I."/>
        </authorList>
    </citation>
    <scope>NUCLEOTIDE SEQUENCE</scope>
    <source>
        <strain evidence="3">CBS 161.51</strain>
    </source>
</reference>
<feature type="transmembrane region" description="Helical" evidence="2">
    <location>
        <begin position="116"/>
        <end position="136"/>
    </location>
</feature>
<keyword evidence="2" id="KW-0472">Membrane</keyword>
<feature type="transmembrane region" description="Helical" evidence="2">
    <location>
        <begin position="40"/>
        <end position="57"/>
    </location>
</feature>
<feature type="region of interest" description="Disordered" evidence="1">
    <location>
        <begin position="669"/>
        <end position="721"/>
    </location>
</feature>
<feature type="transmembrane region" description="Helical" evidence="2">
    <location>
        <begin position="575"/>
        <end position="597"/>
    </location>
</feature>
<organism evidence="3 4">
    <name type="scientific">Clathrospora elynae</name>
    <dbReference type="NCBI Taxonomy" id="706981"/>
    <lineage>
        <taxon>Eukaryota</taxon>
        <taxon>Fungi</taxon>
        <taxon>Dikarya</taxon>
        <taxon>Ascomycota</taxon>
        <taxon>Pezizomycotina</taxon>
        <taxon>Dothideomycetes</taxon>
        <taxon>Pleosporomycetidae</taxon>
        <taxon>Pleosporales</taxon>
        <taxon>Diademaceae</taxon>
        <taxon>Clathrospora</taxon>
    </lineage>
</organism>
<keyword evidence="4" id="KW-1185">Reference proteome</keyword>
<dbReference type="Proteomes" id="UP000800038">
    <property type="component" value="Unassembled WGS sequence"/>
</dbReference>